<dbReference type="AlphaFoldDB" id="A0A381TTK9"/>
<dbReference type="EMBL" id="UINC01004860">
    <property type="protein sequence ID" value="SVA17373.1"/>
    <property type="molecule type" value="Genomic_DNA"/>
</dbReference>
<sequence>MTLPVINTPTYELVVPSTKEKLTYRPFLVKEEKILLMAMEEEKDSQLNRALKQVVHNCTFEKIDVGKLPLFDLEYIFLRIRAKSVGEVAKIQVLCEDDGETYVPIEVDLESIEVEFQEDHSTKIELTDEIGIEMGYPTFEFLNFKADQTEVNQLFDIIGSSIERVYEGETVYEKADFSKKDLKVFLESLTSEQFLRVQKFFETMPRLRHKFEVTNPKTKKKNEITLEGLQAFFE</sequence>
<dbReference type="Pfam" id="PF12322">
    <property type="entry name" value="T4_baseplate"/>
    <property type="match status" value="1"/>
</dbReference>
<proteinExistence type="predicted"/>
<organism evidence="1">
    <name type="scientific">marine metagenome</name>
    <dbReference type="NCBI Taxonomy" id="408172"/>
    <lineage>
        <taxon>unclassified sequences</taxon>
        <taxon>metagenomes</taxon>
        <taxon>ecological metagenomes</taxon>
    </lineage>
</organism>
<evidence type="ECO:0008006" key="2">
    <source>
        <dbReference type="Google" id="ProtNLM"/>
    </source>
</evidence>
<reference evidence="1" key="1">
    <citation type="submission" date="2018-05" db="EMBL/GenBank/DDBJ databases">
        <authorList>
            <person name="Lanie J.A."/>
            <person name="Ng W.-L."/>
            <person name="Kazmierczak K.M."/>
            <person name="Andrzejewski T.M."/>
            <person name="Davidsen T.M."/>
            <person name="Wayne K.J."/>
            <person name="Tettelin H."/>
            <person name="Glass J.I."/>
            <person name="Rusch D."/>
            <person name="Podicherti R."/>
            <person name="Tsui H.-C.T."/>
            <person name="Winkler M.E."/>
        </authorList>
    </citation>
    <scope>NUCLEOTIDE SEQUENCE</scope>
</reference>
<protein>
    <recommendedName>
        <fullName evidence="2">Baseplate protein</fullName>
    </recommendedName>
</protein>
<dbReference type="InterPro" id="IPR024364">
    <property type="entry name" value="Baseplate_phage_T4-like"/>
</dbReference>
<accession>A0A381TTK9</accession>
<evidence type="ECO:0000313" key="1">
    <source>
        <dbReference type="EMBL" id="SVA17373.1"/>
    </source>
</evidence>
<gene>
    <name evidence="1" type="ORF">METZ01_LOCUS70227</name>
</gene>
<name>A0A381TTK9_9ZZZZ</name>